<name>D8MSI6_ERWBE</name>
<reference evidence="7 8" key="1">
    <citation type="journal article" date="2010" name="BMC Genomics">
        <title>Genome comparison of the epiphytic bacteria Erwinia billingiae and E. tasmaniensis with the pear pathogen E. pyrifoliae.</title>
        <authorList>
            <person name="Kube M."/>
            <person name="Migdoll A.M."/>
            <person name="Gehring I."/>
            <person name="Heitmann K."/>
            <person name="Mayer Y."/>
            <person name="Kuhl H."/>
            <person name="Knaust F."/>
            <person name="Geider K."/>
            <person name="Reinhardt R."/>
        </authorList>
    </citation>
    <scope>NUCLEOTIDE SEQUENCE [LARGE SCALE GENOMIC DNA]</scope>
    <source>
        <strain evidence="7 8">Eb661</strain>
    </source>
</reference>
<dbReference type="eggNOG" id="COG1609">
    <property type="taxonomic scope" value="Bacteria"/>
</dbReference>
<evidence type="ECO:0000313" key="7">
    <source>
        <dbReference type="EMBL" id="CAX59793.1"/>
    </source>
</evidence>
<dbReference type="STRING" id="634500.EbC_22620"/>
<dbReference type="KEGG" id="ebi:EbC_22620"/>
<dbReference type="HOGENOM" id="CLU_037628_6_0_6"/>
<dbReference type="GO" id="GO:0000976">
    <property type="term" value="F:transcription cis-regulatory region binding"/>
    <property type="evidence" value="ECO:0007669"/>
    <property type="project" value="TreeGrafter"/>
</dbReference>
<dbReference type="EMBL" id="FP236843">
    <property type="protein sequence ID" value="CAX59793.1"/>
    <property type="molecule type" value="Genomic_DNA"/>
</dbReference>
<accession>D8MSI6</accession>
<dbReference type="Pfam" id="PF00532">
    <property type="entry name" value="Peripla_BP_1"/>
    <property type="match status" value="1"/>
</dbReference>
<dbReference type="AlphaFoldDB" id="D8MSI6"/>
<sequence>MMSEKMPHQPPARKVTASDVAKRAGVSKWTVSRAFTDGASISETAMERVQQAAKDLGYRPNLLARSLSKRSSHLIGVVVDEMLNPNLLTLLDQVTQQLQLRGYMALLINISAQKSEEAVLTLADQLQVDGLLFLGTLLSDELIALARDIHRIPLVQLCRNDDNPYIQIINTDGYQAGYQTADLLHQQGYRRFSYMKGPDTESTQLLRFEGYRDRLVQLGVAEAGITLLKANHYNRASGYNAYHHYLTSTPQQAWAEAMFCENDILAIGVLDALASTAPDHHLGIVGYDNIELAGSSRYQLTTFAQPLSDMLQEAVYRLTAPDSEPRQYQHHDQLQLRRSHLR</sequence>
<dbReference type="Gene3D" id="1.10.260.40">
    <property type="entry name" value="lambda repressor-like DNA-binding domains"/>
    <property type="match status" value="1"/>
</dbReference>
<keyword evidence="1" id="KW-0678">Repressor</keyword>
<keyword evidence="2" id="KW-0805">Transcription regulation</keyword>
<dbReference type="GeneID" id="90512269"/>
<evidence type="ECO:0000313" key="8">
    <source>
        <dbReference type="Proteomes" id="UP000008793"/>
    </source>
</evidence>
<evidence type="ECO:0000256" key="4">
    <source>
        <dbReference type="ARBA" id="ARBA00023163"/>
    </source>
</evidence>
<dbReference type="Pfam" id="PF00356">
    <property type="entry name" value="LacI"/>
    <property type="match status" value="1"/>
</dbReference>
<dbReference type="InterPro" id="IPR001761">
    <property type="entry name" value="Peripla_BP/Lac1_sug-bd_dom"/>
</dbReference>
<gene>
    <name evidence="7" type="ordered locus">EbC_22620</name>
</gene>
<feature type="compositionally biased region" description="Basic and acidic residues" evidence="5">
    <location>
        <begin position="323"/>
        <end position="335"/>
    </location>
</feature>
<dbReference type="Gene3D" id="3.40.50.2300">
    <property type="match status" value="2"/>
</dbReference>
<dbReference type="PROSITE" id="PS50932">
    <property type="entry name" value="HTH_LACI_2"/>
    <property type="match status" value="1"/>
</dbReference>
<feature type="domain" description="HTH lacI-type" evidence="6">
    <location>
        <begin position="15"/>
        <end position="69"/>
    </location>
</feature>
<keyword evidence="3" id="KW-0238">DNA-binding</keyword>
<keyword evidence="4" id="KW-0804">Transcription</keyword>
<keyword evidence="8" id="KW-1185">Reference proteome</keyword>
<evidence type="ECO:0000256" key="5">
    <source>
        <dbReference type="SAM" id="MobiDB-lite"/>
    </source>
</evidence>
<evidence type="ECO:0000259" key="6">
    <source>
        <dbReference type="PROSITE" id="PS50932"/>
    </source>
</evidence>
<proteinExistence type="predicted"/>
<dbReference type="SUPFAM" id="SSF53822">
    <property type="entry name" value="Periplasmic binding protein-like I"/>
    <property type="match status" value="1"/>
</dbReference>
<evidence type="ECO:0000256" key="3">
    <source>
        <dbReference type="ARBA" id="ARBA00023125"/>
    </source>
</evidence>
<dbReference type="GO" id="GO:0003700">
    <property type="term" value="F:DNA-binding transcription factor activity"/>
    <property type="evidence" value="ECO:0007669"/>
    <property type="project" value="TreeGrafter"/>
</dbReference>
<dbReference type="RefSeq" id="WP_013202280.1">
    <property type="nucleotide sequence ID" value="NC_014306.1"/>
</dbReference>
<protein>
    <submittedName>
        <fullName evidence="7">Transcriptional regulator, LacI family</fullName>
    </submittedName>
</protein>
<dbReference type="SMART" id="SM00354">
    <property type="entry name" value="HTH_LACI"/>
    <property type="match status" value="1"/>
</dbReference>
<dbReference type="InterPro" id="IPR000843">
    <property type="entry name" value="HTH_LacI"/>
</dbReference>
<dbReference type="InterPro" id="IPR010982">
    <property type="entry name" value="Lambda_DNA-bd_dom_sf"/>
</dbReference>
<evidence type="ECO:0000256" key="1">
    <source>
        <dbReference type="ARBA" id="ARBA00022491"/>
    </source>
</evidence>
<organism evidence="8">
    <name type="scientific">Erwinia billingiae (strain Eb661)</name>
    <dbReference type="NCBI Taxonomy" id="634500"/>
    <lineage>
        <taxon>Bacteria</taxon>
        <taxon>Pseudomonadati</taxon>
        <taxon>Pseudomonadota</taxon>
        <taxon>Gammaproteobacteria</taxon>
        <taxon>Enterobacterales</taxon>
        <taxon>Erwiniaceae</taxon>
        <taxon>Erwinia</taxon>
    </lineage>
</organism>
<dbReference type="PANTHER" id="PTHR30146:SF95">
    <property type="entry name" value="RIBOSE OPERON REPRESSOR"/>
    <property type="match status" value="1"/>
</dbReference>
<dbReference type="PANTHER" id="PTHR30146">
    <property type="entry name" value="LACI-RELATED TRANSCRIPTIONAL REPRESSOR"/>
    <property type="match status" value="1"/>
</dbReference>
<dbReference type="CDD" id="cd01392">
    <property type="entry name" value="HTH_LacI"/>
    <property type="match status" value="1"/>
</dbReference>
<dbReference type="SUPFAM" id="SSF47413">
    <property type="entry name" value="lambda repressor-like DNA-binding domains"/>
    <property type="match status" value="1"/>
</dbReference>
<feature type="region of interest" description="Disordered" evidence="5">
    <location>
        <begin position="322"/>
        <end position="342"/>
    </location>
</feature>
<dbReference type="InterPro" id="IPR028082">
    <property type="entry name" value="Peripla_BP_I"/>
</dbReference>
<evidence type="ECO:0000256" key="2">
    <source>
        <dbReference type="ARBA" id="ARBA00023015"/>
    </source>
</evidence>
<dbReference type="Proteomes" id="UP000008793">
    <property type="component" value="Chromosome"/>
</dbReference>